<sequence length="437" mass="47977">MTSRGRGPPKTPLHHLLLCLHHQHRAGPLNCYYLETNADYTHEGPLVREEAFMDGGQPEMATQGSEGLLGVAVSDMVVELNDVPAGPGMEEDPLSEDWSIIREAPVKVDAPPAMPRVHPRYELWIETSKELSKLGRYHFSFDNEEAVLSMSWVNLPGFPLSLAVGTGVNTGEDLTCRGRLMLFTIKDKEPGILPPVYQRSLRSPVTVVGQSGSNFIHAEGFKLYVEKWENSSFNKLALFDGSLCMTSMSNIKNFMLFGDLRKGVDFCQWKEEQSTGTRTIRRLSRSPPSMNMTVLACEFVIHQKSLGLVALDHKGNVHLYQYTPHSDGREGDSSGGSAGGLGWAGAFPLHGGIHSLEPALQEVFSGSIFHVEWKEGLEQAHLLHMCLEVALMILKSVRAMGHRDFCPAARGRKSPSPSPARGTTLCPSSSTSRGQAA</sequence>
<protein>
    <submittedName>
        <fullName evidence="4">Probable cleavage and polyadenylation specificity factor subunit 1 (Cleavage and polyadenylation specificity factor 160 kDa subunit) (CPSF 160 kDa subunit)</fullName>
    </submittedName>
</protein>
<dbReference type="OrthoDB" id="417921at2759"/>
<proteinExistence type="predicted"/>
<accession>A0A9P1CM24</accession>
<dbReference type="EMBL" id="CAMXCT020001812">
    <property type="protein sequence ID" value="CAL1146653.1"/>
    <property type="molecule type" value="Genomic_DNA"/>
</dbReference>
<evidence type="ECO:0000313" key="5">
    <source>
        <dbReference type="Proteomes" id="UP001152797"/>
    </source>
</evidence>
<dbReference type="InterPro" id="IPR004871">
    <property type="entry name" value="RSE1/DDB1/CPSF1_C"/>
</dbReference>
<dbReference type="Pfam" id="PF03178">
    <property type="entry name" value="CPSF_A"/>
    <property type="match status" value="1"/>
</dbReference>
<dbReference type="GO" id="GO:0005634">
    <property type="term" value="C:nucleus"/>
    <property type="evidence" value="ECO:0007669"/>
    <property type="project" value="InterPro"/>
</dbReference>
<dbReference type="Gene3D" id="2.130.10.10">
    <property type="entry name" value="YVTN repeat-like/Quinoprotein amine dehydrogenase"/>
    <property type="match status" value="1"/>
</dbReference>
<dbReference type="InterPro" id="IPR050358">
    <property type="entry name" value="RSE1/DDB1/CFT1"/>
</dbReference>
<evidence type="ECO:0000259" key="2">
    <source>
        <dbReference type="Pfam" id="PF03178"/>
    </source>
</evidence>
<dbReference type="Proteomes" id="UP001152797">
    <property type="component" value="Unassembled WGS sequence"/>
</dbReference>
<evidence type="ECO:0000313" key="3">
    <source>
        <dbReference type="EMBL" id="CAI3993278.1"/>
    </source>
</evidence>
<dbReference type="AlphaFoldDB" id="A0A9P1CM24"/>
<feature type="domain" description="RSE1/DDB1/CPSF1 C-terminal" evidence="2">
    <location>
        <begin position="138"/>
        <end position="327"/>
    </location>
</feature>
<organism evidence="3">
    <name type="scientific">Cladocopium goreaui</name>
    <dbReference type="NCBI Taxonomy" id="2562237"/>
    <lineage>
        <taxon>Eukaryota</taxon>
        <taxon>Sar</taxon>
        <taxon>Alveolata</taxon>
        <taxon>Dinophyceae</taxon>
        <taxon>Suessiales</taxon>
        <taxon>Symbiodiniaceae</taxon>
        <taxon>Cladocopium</taxon>
    </lineage>
</organism>
<feature type="compositionally biased region" description="Polar residues" evidence="1">
    <location>
        <begin position="425"/>
        <end position="437"/>
    </location>
</feature>
<name>A0A9P1CM24_9DINO</name>
<evidence type="ECO:0000256" key="1">
    <source>
        <dbReference type="SAM" id="MobiDB-lite"/>
    </source>
</evidence>
<comment type="caution">
    <text evidence="3">The sequence shown here is derived from an EMBL/GenBank/DDBJ whole genome shotgun (WGS) entry which is preliminary data.</text>
</comment>
<feature type="region of interest" description="Disordered" evidence="1">
    <location>
        <begin position="408"/>
        <end position="437"/>
    </location>
</feature>
<dbReference type="EMBL" id="CAMXCT030001812">
    <property type="protein sequence ID" value="CAL4780590.1"/>
    <property type="molecule type" value="Genomic_DNA"/>
</dbReference>
<dbReference type="PANTHER" id="PTHR10644">
    <property type="entry name" value="DNA REPAIR/RNA PROCESSING CPSF FAMILY"/>
    <property type="match status" value="1"/>
</dbReference>
<dbReference type="GO" id="GO:0003676">
    <property type="term" value="F:nucleic acid binding"/>
    <property type="evidence" value="ECO:0007669"/>
    <property type="project" value="InterPro"/>
</dbReference>
<keyword evidence="5" id="KW-1185">Reference proteome</keyword>
<reference evidence="3" key="1">
    <citation type="submission" date="2022-10" db="EMBL/GenBank/DDBJ databases">
        <authorList>
            <person name="Chen Y."/>
            <person name="Dougan E. K."/>
            <person name="Chan C."/>
            <person name="Rhodes N."/>
            <person name="Thang M."/>
        </authorList>
    </citation>
    <scope>NUCLEOTIDE SEQUENCE</scope>
</reference>
<reference evidence="4 5" key="2">
    <citation type="submission" date="2024-05" db="EMBL/GenBank/DDBJ databases">
        <authorList>
            <person name="Chen Y."/>
            <person name="Shah S."/>
            <person name="Dougan E. K."/>
            <person name="Thang M."/>
            <person name="Chan C."/>
        </authorList>
    </citation>
    <scope>NUCLEOTIDE SEQUENCE [LARGE SCALE GENOMIC DNA]</scope>
</reference>
<evidence type="ECO:0000313" key="4">
    <source>
        <dbReference type="EMBL" id="CAL4780590.1"/>
    </source>
</evidence>
<gene>
    <name evidence="3" type="ORF">C1SCF055_LOCUS20044</name>
</gene>
<dbReference type="EMBL" id="CAMXCT010001812">
    <property type="protein sequence ID" value="CAI3993278.1"/>
    <property type="molecule type" value="Genomic_DNA"/>
</dbReference>
<dbReference type="InterPro" id="IPR015943">
    <property type="entry name" value="WD40/YVTN_repeat-like_dom_sf"/>
</dbReference>